<reference evidence="1" key="1">
    <citation type="submission" date="2023-06" db="EMBL/GenBank/DDBJ databases">
        <authorList>
            <consortium name="Lawrence Berkeley National Laboratory"/>
            <person name="Ahrendt S."/>
            <person name="Sahu N."/>
            <person name="Indic B."/>
            <person name="Wong-Bajracharya J."/>
            <person name="Merenyi Z."/>
            <person name="Ke H.-M."/>
            <person name="Monk M."/>
            <person name="Kocsube S."/>
            <person name="Drula E."/>
            <person name="Lipzen A."/>
            <person name="Balint B."/>
            <person name="Henrissat B."/>
            <person name="Andreopoulos B."/>
            <person name="Martin F.M."/>
            <person name="Harder C.B."/>
            <person name="Rigling D."/>
            <person name="Ford K.L."/>
            <person name="Foster G.D."/>
            <person name="Pangilinan J."/>
            <person name="Papanicolaou A."/>
            <person name="Barry K."/>
            <person name="LaButti K."/>
            <person name="Viragh M."/>
            <person name="Koriabine M."/>
            <person name="Yan M."/>
            <person name="Riley R."/>
            <person name="Champramary S."/>
            <person name="Plett K.L."/>
            <person name="Tsai I.J."/>
            <person name="Slot J."/>
            <person name="Sipos G."/>
            <person name="Plett J."/>
            <person name="Nagy L.G."/>
            <person name="Grigoriev I.V."/>
        </authorList>
    </citation>
    <scope>NUCLEOTIDE SEQUENCE</scope>
    <source>
        <strain evidence="1">HWK02</strain>
    </source>
</reference>
<dbReference type="EMBL" id="JAUEPU010000019">
    <property type="protein sequence ID" value="KAK0494956.1"/>
    <property type="molecule type" value="Genomic_DNA"/>
</dbReference>
<comment type="caution">
    <text evidence="1">The sequence shown here is derived from an EMBL/GenBank/DDBJ whole genome shotgun (WGS) entry which is preliminary data.</text>
</comment>
<evidence type="ECO:0000313" key="2">
    <source>
        <dbReference type="Proteomes" id="UP001175228"/>
    </source>
</evidence>
<dbReference type="Proteomes" id="UP001175228">
    <property type="component" value="Unassembled WGS sequence"/>
</dbReference>
<protein>
    <submittedName>
        <fullName evidence="1">Uncharacterized protein</fullName>
    </submittedName>
</protein>
<dbReference type="AlphaFoldDB" id="A0AA39Q2M1"/>
<gene>
    <name evidence="1" type="ORF">EDD18DRAFT_1106814</name>
</gene>
<sequence>MRKLSAALAVVMNLTSKSLEGEIVGERLSTRKSCRQLFETLFDAKDDVLQIRVPKNGAGKTNELELKEEWASCASALIFMLGSESAILRASLARVAIAAVSTMVDMLKIEERARKMLNSGVEMCMKLVGEEYTNGDVGFYSVGEGLETTQNLNENLTDSEKNLR</sequence>
<accession>A0AA39Q2M1</accession>
<evidence type="ECO:0000313" key="1">
    <source>
        <dbReference type="EMBL" id="KAK0494956.1"/>
    </source>
</evidence>
<proteinExistence type="predicted"/>
<keyword evidence="2" id="KW-1185">Reference proteome</keyword>
<name>A0AA39Q2M1_9AGAR</name>
<organism evidence="1 2">
    <name type="scientific">Armillaria luteobubalina</name>
    <dbReference type="NCBI Taxonomy" id="153913"/>
    <lineage>
        <taxon>Eukaryota</taxon>
        <taxon>Fungi</taxon>
        <taxon>Dikarya</taxon>
        <taxon>Basidiomycota</taxon>
        <taxon>Agaricomycotina</taxon>
        <taxon>Agaricomycetes</taxon>
        <taxon>Agaricomycetidae</taxon>
        <taxon>Agaricales</taxon>
        <taxon>Marasmiineae</taxon>
        <taxon>Physalacriaceae</taxon>
        <taxon>Armillaria</taxon>
    </lineage>
</organism>